<keyword evidence="1" id="KW-0472">Membrane</keyword>
<dbReference type="EMBL" id="KI912115">
    <property type="protein sequence ID" value="ETS77810.1"/>
    <property type="molecule type" value="Genomic_DNA"/>
</dbReference>
<feature type="transmembrane region" description="Helical" evidence="1">
    <location>
        <begin position="26"/>
        <end position="49"/>
    </location>
</feature>
<dbReference type="OrthoDB" id="5427664at2759"/>
<feature type="transmembrane region" description="Helical" evidence="1">
    <location>
        <begin position="128"/>
        <end position="151"/>
    </location>
</feature>
<dbReference type="OMA" id="KLAISEW"/>
<dbReference type="InParanoid" id="W3WVD8"/>
<feature type="transmembrane region" description="Helical" evidence="1">
    <location>
        <begin position="344"/>
        <end position="363"/>
    </location>
</feature>
<dbReference type="HOGENOM" id="CLU_742078_0_0_1"/>
<protein>
    <submittedName>
        <fullName evidence="2">Uncharacterized protein</fullName>
    </submittedName>
</protein>
<dbReference type="Proteomes" id="UP000030651">
    <property type="component" value="Unassembled WGS sequence"/>
</dbReference>
<dbReference type="STRING" id="1229662.W3WVD8"/>
<proteinExistence type="predicted"/>
<accession>W3WVD8</accession>
<keyword evidence="1" id="KW-1133">Transmembrane helix</keyword>
<feature type="transmembrane region" description="Helical" evidence="1">
    <location>
        <begin position="163"/>
        <end position="183"/>
    </location>
</feature>
<dbReference type="PANTHER" id="PTHR37577">
    <property type="entry name" value="INTEGRAL MEMBRANE PROTEIN"/>
    <property type="match status" value="1"/>
</dbReference>
<dbReference type="PANTHER" id="PTHR37577:SF1">
    <property type="entry name" value="INTEGRAL MEMBRANE PROTEIN"/>
    <property type="match status" value="1"/>
</dbReference>
<evidence type="ECO:0000313" key="2">
    <source>
        <dbReference type="EMBL" id="ETS77810.1"/>
    </source>
</evidence>
<dbReference type="KEGG" id="pfy:PFICI_09872"/>
<dbReference type="RefSeq" id="XP_007836644.1">
    <property type="nucleotide sequence ID" value="XM_007838453.1"/>
</dbReference>
<keyword evidence="1" id="KW-0812">Transmembrane</keyword>
<organism evidence="2 3">
    <name type="scientific">Pestalotiopsis fici (strain W106-1 / CGMCC3.15140)</name>
    <dbReference type="NCBI Taxonomy" id="1229662"/>
    <lineage>
        <taxon>Eukaryota</taxon>
        <taxon>Fungi</taxon>
        <taxon>Dikarya</taxon>
        <taxon>Ascomycota</taxon>
        <taxon>Pezizomycotina</taxon>
        <taxon>Sordariomycetes</taxon>
        <taxon>Xylariomycetidae</taxon>
        <taxon>Amphisphaeriales</taxon>
        <taxon>Sporocadaceae</taxon>
        <taxon>Pestalotiopsis</taxon>
    </lineage>
</organism>
<dbReference type="AlphaFoldDB" id="W3WVD8"/>
<dbReference type="InterPro" id="IPR053018">
    <property type="entry name" value="Elsinochrome_Biosynth-Asso"/>
</dbReference>
<dbReference type="eggNOG" id="ENOG502T2I5">
    <property type="taxonomic scope" value="Eukaryota"/>
</dbReference>
<name>W3WVD8_PESFW</name>
<gene>
    <name evidence="2" type="ORF">PFICI_09872</name>
</gene>
<keyword evidence="3" id="KW-1185">Reference proteome</keyword>
<feature type="transmembrane region" description="Helical" evidence="1">
    <location>
        <begin position="212"/>
        <end position="235"/>
    </location>
</feature>
<evidence type="ECO:0000256" key="1">
    <source>
        <dbReference type="SAM" id="Phobius"/>
    </source>
</evidence>
<feature type="transmembrane region" description="Helical" evidence="1">
    <location>
        <begin position="303"/>
        <end position="324"/>
    </location>
</feature>
<sequence>MGTTCSTNIECDIEGSAVQFAADPDVVIAAIFTSAWLTFAIALFTYNLVDGVMEKDNPGIAAIDLQLRDYVLKKLSGTPVDEILSYIRVRVTRDKMQEVCLMFSDQQLVAGGAILTVGYMRHCEITQYHFYIAANLTLASFATYQSVLLIVRDVLKANIRRGWRLGWIAIVFGCVLAFNFVIYNDKFLVPGLWGLSMDCLWRQLPSGLTPRVIPYVVVGTVVDLMSAYSIVSCLYPEINDFYLVKTLGHFVYTVMCQPTYLYRRVEDHVDQRSKFRWLWKLVEWPTWLLFVMSFTLREIFASLYFDLARIFAYLFQTTYVVGWARDNAAINGREGPEDTWGFGQILPLLLLALPLFSFVEIVCGAPRISNLAS</sequence>
<evidence type="ECO:0000313" key="3">
    <source>
        <dbReference type="Proteomes" id="UP000030651"/>
    </source>
</evidence>
<reference evidence="3" key="1">
    <citation type="journal article" date="2015" name="BMC Genomics">
        <title>Genomic and transcriptomic analysis of the endophytic fungus Pestalotiopsis fici reveals its lifestyle and high potential for synthesis of natural products.</title>
        <authorList>
            <person name="Wang X."/>
            <person name="Zhang X."/>
            <person name="Liu L."/>
            <person name="Xiang M."/>
            <person name="Wang W."/>
            <person name="Sun X."/>
            <person name="Che Y."/>
            <person name="Guo L."/>
            <person name="Liu G."/>
            <person name="Guo L."/>
            <person name="Wang C."/>
            <person name="Yin W.B."/>
            <person name="Stadler M."/>
            <person name="Zhang X."/>
            <person name="Liu X."/>
        </authorList>
    </citation>
    <scope>NUCLEOTIDE SEQUENCE [LARGE SCALE GENOMIC DNA]</scope>
    <source>
        <strain evidence="3">W106-1 / CGMCC3.15140</strain>
    </source>
</reference>
<dbReference type="GeneID" id="19274885"/>